<keyword evidence="2" id="KW-1185">Reference proteome</keyword>
<accession>A0ABV0V0Z8</accession>
<evidence type="ECO:0000313" key="1">
    <source>
        <dbReference type="EMBL" id="MEQ2250088.1"/>
    </source>
</evidence>
<dbReference type="EMBL" id="JAHRIQ010088372">
    <property type="protein sequence ID" value="MEQ2250088.1"/>
    <property type="molecule type" value="Genomic_DNA"/>
</dbReference>
<sequence>MLNLLPVSAIPTNQSSSASAKGFTLPRFHLQTNWVEPAPKLVGGNKFLLTVTCSFMKWVGCLSEKIDTVIPAAAVLLNQMKFYIELSSSRTELVSMSGKGETSA</sequence>
<protein>
    <submittedName>
        <fullName evidence="1">Uncharacterized protein</fullName>
    </submittedName>
</protein>
<dbReference type="Proteomes" id="UP001482620">
    <property type="component" value="Unassembled WGS sequence"/>
</dbReference>
<proteinExistence type="predicted"/>
<evidence type="ECO:0000313" key="2">
    <source>
        <dbReference type="Proteomes" id="UP001482620"/>
    </source>
</evidence>
<comment type="caution">
    <text evidence="1">The sequence shown here is derived from an EMBL/GenBank/DDBJ whole genome shotgun (WGS) entry which is preliminary data.</text>
</comment>
<gene>
    <name evidence="1" type="ORF">ILYODFUR_036262</name>
</gene>
<reference evidence="1 2" key="1">
    <citation type="submission" date="2021-06" db="EMBL/GenBank/DDBJ databases">
        <authorList>
            <person name="Palmer J.M."/>
        </authorList>
    </citation>
    <scope>NUCLEOTIDE SEQUENCE [LARGE SCALE GENOMIC DNA]</scope>
    <source>
        <strain evidence="2">if_2019</strain>
        <tissue evidence="1">Muscle</tissue>
    </source>
</reference>
<name>A0ABV0V0Z8_9TELE</name>
<organism evidence="1 2">
    <name type="scientific">Ilyodon furcidens</name>
    <name type="common">goldbreast splitfin</name>
    <dbReference type="NCBI Taxonomy" id="33524"/>
    <lineage>
        <taxon>Eukaryota</taxon>
        <taxon>Metazoa</taxon>
        <taxon>Chordata</taxon>
        <taxon>Craniata</taxon>
        <taxon>Vertebrata</taxon>
        <taxon>Euteleostomi</taxon>
        <taxon>Actinopterygii</taxon>
        <taxon>Neopterygii</taxon>
        <taxon>Teleostei</taxon>
        <taxon>Neoteleostei</taxon>
        <taxon>Acanthomorphata</taxon>
        <taxon>Ovalentaria</taxon>
        <taxon>Atherinomorphae</taxon>
        <taxon>Cyprinodontiformes</taxon>
        <taxon>Goodeidae</taxon>
        <taxon>Ilyodon</taxon>
    </lineage>
</organism>